<sequence>MLLRISSLRGLPIQARDGTIGSSSDVLFEDDTWQARWLVVDTGSWLMGRKVLLPVSHTTALGAGDESIAVDLTKQQVEDSPGSGVDLPVSRQMETLVYEAYRWAPYWSPPGMPFVSTAAYPVLPAAPIPAAGGAPVLSATPAAAQGSMPTVDENEKRGDPHLRSADEVAGYYIHARDGDIGHVEDMLVEGSDWTIGYFIVDTKNWWPGKMVLVHPDWIEAVSWEQRLVHLSRSRDEVKMAPEYDPSQPIDSSSRRFG</sequence>
<feature type="region of interest" description="Disordered" evidence="1">
    <location>
        <begin position="141"/>
        <end position="160"/>
    </location>
</feature>
<organism evidence="3 4">
    <name type="scientific">Microvirga arabica</name>
    <dbReference type="NCBI Taxonomy" id="1128671"/>
    <lineage>
        <taxon>Bacteria</taxon>
        <taxon>Pseudomonadati</taxon>
        <taxon>Pseudomonadota</taxon>
        <taxon>Alphaproteobacteria</taxon>
        <taxon>Hyphomicrobiales</taxon>
        <taxon>Methylobacteriaceae</taxon>
        <taxon>Microvirga</taxon>
    </lineage>
</organism>
<proteinExistence type="predicted"/>
<accession>A0ABV6YBB1</accession>
<dbReference type="Gene3D" id="3.90.50.10">
    <property type="entry name" value="Photosynthetic Reaction Center, subunit H, domain 2"/>
    <property type="match status" value="2"/>
</dbReference>
<reference evidence="3 4" key="1">
    <citation type="submission" date="2024-09" db="EMBL/GenBank/DDBJ databases">
        <title>Nodulacao em especies de Leguminosae Basais da Amazonia e Caracterizacao dos Rizobios e Bacterias Associadas aos Nodulos.</title>
        <authorList>
            <person name="Jambeiro I.C.A."/>
            <person name="Lopes I.S."/>
            <person name="Aguiar E.R.G.R."/>
            <person name="Santos A.F.J."/>
            <person name="Dos Santos J.M.F."/>
            <person name="Gross E."/>
        </authorList>
    </citation>
    <scope>NUCLEOTIDE SEQUENCE [LARGE SCALE GENOMIC DNA]</scope>
    <source>
        <strain evidence="3 4">BRUESC1165</strain>
    </source>
</reference>
<dbReference type="EMBL" id="JBHOMY010000057">
    <property type="protein sequence ID" value="MFC1458556.1"/>
    <property type="molecule type" value="Genomic_DNA"/>
</dbReference>
<protein>
    <submittedName>
        <fullName evidence="3">PRC-barrel domain-containing protein</fullName>
    </submittedName>
</protein>
<dbReference type="InterPro" id="IPR014747">
    <property type="entry name" value="Bac_photo_RC_H_C"/>
</dbReference>
<gene>
    <name evidence="3" type="ORF">ACETIH_17985</name>
</gene>
<comment type="caution">
    <text evidence="3">The sequence shown here is derived from an EMBL/GenBank/DDBJ whole genome shotgun (WGS) entry which is preliminary data.</text>
</comment>
<evidence type="ECO:0000256" key="1">
    <source>
        <dbReference type="SAM" id="MobiDB-lite"/>
    </source>
</evidence>
<evidence type="ECO:0000313" key="4">
    <source>
        <dbReference type="Proteomes" id="UP001593940"/>
    </source>
</evidence>
<feature type="domain" description="PRC-barrel" evidence="2">
    <location>
        <begin position="3"/>
        <end position="72"/>
    </location>
</feature>
<evidence type="ECO:0000259" key="2">
    <source>
        <dbReference type="Pfam" id="PF05239"/>
    </source>
</evidence>
<keyword evidence="4" id="KW-1185">Reference proteome</keyword>
<dbReference type="InterPro" id="IPR027275">
    <property type="entry name" value="PRC-brl_dom"/>
</dbReference>
<dbReference type="SUPFAM" id="SSF50346">
    <property type="entry name" value="PRC-barrel domain"/>
    <property type="match status" value="2"/>
</dbReference>
<dbReference type="InterPro" id="IPR011033">
    <property type="entry name" value="PRC_barrel-like_sf"/>
</dbReference>
<name>A0ABV6YBB1_9HYPH</name>
<dbReference type="RefSeq" id="WP_377030472.1">
    <property type="nucleotide sequence ID" value="NZ_JBHOMY010000057.1"/>
</dbReference>
<evidence type="ECO:0000313" key="3">
    <source>
        <dbReference type="EMBL" id="MFC1458556.1"/>
    </source>
</evidence>
<dbReference type="Proteomes" id="UP001593940">
    <property type="component" value="Unassembled WGS sequence"/>
</dbReference>
<dbReference type="Pfam" id="PF05239">
    <property type="entry name" value="PRC"/>
    <property type="match status" value="1"/>
</dbReference>